<evidence type="ECO:0000256" key="4">
    <source>
        <dbReference type="ARBA" id="ARBA00022824"/>
    </source>
</evidence>
<dbReference type="EMBL" id="RSCE01000001">
    <property type="protein sequence ID" value="RSH88511.1"/>
    <property type="molecule type" value="Genomic_DNA"/>
</dbReference>
<reference evidence="10 11" key="1">
    <citation type="submission" date="2018-11" db="EMBL/GenBank/DDBJ databases">
        <title>Genome sequence of Apiotrichum porosum DSM 27194.</title>
        <authorList>
            <person name="Aliyu H."/>
            <person name="Gorte O."/>
            <person name="Ochsenreither K."/>
        </authorList>
    </citation>
    <scope>NUCLEOTIDE SEQUENCE [LARGE SCALE GENOMIC DNA]</scope>
    <source>
        <strain evidence="10 11">DSM 27194</strain>
    </source>
</reference>
<evidence type="ECO:0000256" key="3">
    <source>
        <dbReference type="ARBA" id="ARBA00022692"/>
    </source>
</evidence>
<evidence type="ECO:0000256" key="2">
    <source>
        <dbReference type="ARBA" id="ARBA00009289"/>
    </source>
</evidence>
<sequence length="144" mass="16563">MQRWKARDEDIARLRFDVKTDLTPLLTSYNTKQLFLYLTAEYTDEATHEAHEVVLWDRIIMRGQVNDFRAVGVPNGAPRTTRPRIRIDDAKSVYTWRNPGGSFQDVHEANVTLHYSLMPYVGMLSSGVAATARDLVEIPDVKRR</sequence>
<dbReference type="InterPro" id="IPR007653">
    <property type="entry name" value="SPC3"/>
</dbReference>
<evidence type="ECO:0000256" key="5">
    <source>
        <dbReference type="ARBA" id="ARBA00022968"/>
    </source>
</evidence>
<evidence type="ECO:0000256" key="1">
    <source>
        <dbReference type="ARBA" id="ARBA00004648"/>
    </source>
</evidence>
<evidence type="ECO:0000256" key="8">
    <source>
        <dbReference type="ARBA" id="ARBA00045670"/>
    </source>
</evidence>
<proteinExistence type="inferred from homology"/>
<evidence type="ECO:0000256" key="9">
    <source>
        <dbReference type="PIRNR" id="PIRNR016089"/>
    </source>
</evidence>
<name>A0A427YBI0_9TREE</name>
<dbReference type="PIRSF" id="PIRSF016089">
    <property type="entry name" value="SPC22"/>
    <property type="match status" value="1"/>
</dbReference>
<dbReference type="GeneID" id="39585599"/>
<dbReference type="Pfam" id="PF04573">
    <property type="entry name" value="SPC22"/>
    <property type="match status" value="1"/>
</dbReference>
<comment type="caution">
    <text evidence="10">The sequence shown here is derived from an EMBL/GenBank/DDBJ whole genome shotgun (WGS) entry which is preliminary data.</text>
</comment>
<keyword evidence="4 9" id="KW-0256">Endoplasmic reticulum</keyword>
<keyword evidence="7 9" id="KW-0472">Membrane</keyword>
<dbReference type="PANTHER" id="PTHR12804">
    <property type="entry name" value="MICROSOMAL SIGNAL PEPTIDASE 23 KD SUBUNIT SPC22/23"/>
    <property type="match status" value="1"/>
</dbReference>
<evidence type="ECO:0000313" key="11">
    <source>
        <dbReference type="Proteomes" id="UP000279236"/>
    </source>
</evidence>
<evidence type="ECO:0000256" key="7">
    <source>
        <dbReference type="ARBA" id="ARBA00023136"/>
    </source>
</evidence>
<dbReference type="STRING" id="105984.A0A427YBI0"/>
<keyword evidence="3" id="KW-0812">Transmembrane</keyword>
<keyword evidence="6" id="KW-1133">Transmembrane helix</keyword>
<keyword evidence="5" id="KW-0735">Signal-anchor</keyword>
<comment type="function">
    <text evidence="8">Essential component of the signal peptidase complex (SPC) which catalyzes the cleavage of N-terminal signal sequences from nascent proteins as they are translocated into the lumen of the endoplasmic reticulum. Essential for the SPC catalytic activity, possibly by stabilizing and positioning the active center of the complex close to the lumenal surface. Essential for viability.</text>
</comment>
<accession>A0A427YBI0</accession>
<dbReference type="AlphaFoldDB" id="A0A427YBI0"/>
<dbReference type="GO" id="GO:0005787">
    <property type="term" value="C:signal peptidase complex"/>
    <property type="evidence" value="ECO:0007669"/>
    <property type="project" value="UniProtKB-UniRule"/>
</dbReference>
<gene>
    <name evidence="10" type="ORF">EHS24_001056</name>
</gene>
<dbReference type="PANTHER" id="PTHR12804:SF0">
    <property type="entry name" value="SIGNAL PEPTIDASE COMPLEX SUBUNIT 3"/>
    <property type="match status" value="1"/>
</dbReference>
<dbReference type="RefSeq" id="XP_028480719.1">
    <property type="nucleotide sequence ID" value="XM_028616862.1"/>
</dbReference>
<comment type="subcellular location">
    <subcellularLocation>
        <location evidence="1">Endoplasmic reticulum membrane</location>
        <topology evidence="1">Single-pass type II membrane protein</topology>
    </subcellularLocation>
</comment>
<dbReference type="Proteomes" id="UP000279236">
    <property type="component" value="Unassembled WGS sequence"/>
</dbReference>
<dbReference type="GO" id="GO:0045047">
    <property type="term" value="P:protein targeting to ER"/>
    <property type="evidence" value="ECO:0007669"/>
    <property type="project" value="TreeGrafter"/>
</dbReference>
<comment type="similarity">
    <text evidence="2 9">Belongs to the SPCS3 family.</text>
</comment>
<organism evidence="10 11">
    <name type="scientific">Apiotrichum porosum</name>
    <dbReference type="NCBI Taxonomy" id="105984"/>
    <lineage>
        <taxon>Eukaryota</taxon>
        <taxon>Fungi</taxon>
        <taxon>Dikarya</taxon>
        <taxon>Basidiomycota</taxon>
        <taxon>Agaricomycotina</taxon>
        <taxon>Tremellomycetes</taxon>
        <taxon>Trichosporonales</taxon>
        <taxon>Trichosporonaceae</taxon>
        <taxon>Apiotrichum</taxon>
    </lineage>
</organism>
<evidence type="ECO:0000313" key="10">
    <source>
        <dbReference type="EMBL" id="RSH88511.1"/>
    </source>
</evidence>
<protein>
    <recommendedName>
        <fullName evidence="9">Signal peptidase subunit 3</fullName>
    </recommendedName>
</protein>
<dbReference type="GO" id="GO:0006465">
    <property type="term" value="P:signal peptide processing"/>
    <property type="evidence" value="ECO:0007669"/>
    <property type="project" value="UniProtKB-UniRule"/>
</dbReference>
<dbReference type="OrthoDB" id="10261524at2759"/>
<keyword evidence="11" id="KW-1185">Reference proteome</keyword>
<evidence type="ECO:0000256" key="6">
    <source>
        <dbReference type="ARBA" id="ARBA00022989"/>
    </source>
</evidence>